<feature type="binding site" evidence="5">
    <location>
        <position position="67"/>
    </location>
    <ligand>
        <name>isopentenyl diphosphate</name>
        <dbReference type="ChEBI" id="CHEBI:128769"/>
    </ligand>
</feature>
<feature type="region of interest" description="Disordered" evidence="6">
    <location>
        <begin position="1"/>
        <end position="20"/>
    </location>
</feature>
<dbReference type="CDD" id="cd13944">
    <property type="entry name" value="lytB_ispH"/>
    <property type="match status" value="1"/>
</dbReference>
<feature type="binding site" evidence="5">
    <location>
        <position position="152"/>
    </location>
    <ligand>
        <name>dimethylallyl diphosphate</name>
        <dbReference type="ChEBI" id="CHEBI:57623"/>
    </ligand>
</feature>
<comment type="similarity">
    <text evidence="5">Belongs to the IspH family.</text>
</comment>
<dbReference type="Gene3D" id="3.40.50.11270">
    <property type="match status" value="1"/>
</dbReference>
<feature type="binding site" evidence="5">
    <location>
        <position position="102"/>
    </location>
    <ligand>
        <name>(2E)-4-hydroxy-3-methylbut-2-enyl diphosphate</name>
        <dbReference type="ChEBI" id="CHEBI:128753"/>
    </ligand>
</feature>
<feature type="binding site" evidence="5">
    <location>
        <position position="308"/>
    </location>
    <ligand>
        <name>isopentenyl diphosphate</name>
        <dbReference type="ChEBI" id="CHEBI:128769"/>
    </ligand>
</feature>
<feature type="compositionally biased region" description="Pro residues" evidence="6">
    <location>
        <begin position="1"/>
        <end position="12"/>
    </location>
</feature>
<keyword evidence="2 5" id="KW-0479">Metal-binding</keyword>
<dbReference type="GO" id="GO:0019288">
    <property type="term" value="P:isopentenyl diphosphate biosynthetic process, methylerythritol 4-phosphate pathway"/>
    <property type="evidence" value="ECO:0007669"/>
    <property type="project" value="UniProtKB-UniRule"/>
</dbReference>
<reference evidence="7" key="1">
    <citation type="submission" date="2020-02" db="EMBL/GenBank/DDBJ databases">
        <authorList>
            <person name="Meier V. D."/>
        </authorList>
    </citation>
    <scope>NUCLEOTIDE SEQUENCE</scope>
    <source>
        <strain evidence="7">AVDCRST_MAG87</strain>
    </source>
</reference>
<dbReference type="GO" id="GO:0050992">
    <property type="term" value="P:dimethylallyl diphosphate biosynthetic process"/>
    <property type="evidence" value="ECO:0007669"/>
    <property type="project" value="UniProtKB-UniRule"/>
</dbReference>
<feature type="binding site" evidence="5">
    <location>
        <position position="262"/>
    </location>
    <ligand>
        <name>isopentenyl diphosphate</name>
        <dbReference type="ChEBI" id="CHEBI:128769"/>
    </ligand>
</feature>
<sequence length="344" mass="36828">MASAPVAPPSHAPAPADISSIRETRGARRIVIAEALGYCWGVRRALDIIQDAADPEAPVAPIGDIIHNPQVVGRLRERGVEGAATIEEAIDRGAKRVAITAHGMGPHLARQAADHQLELIDTTCPLVTKVQRLAQKLVRQGYFLVVYGDSYHPEVKSVLGWAATSKSVAAKKIEQLPWNAPRGASGDGKITPPRKVALVSQTTKNIDELMEFAGKLQEMVMPDGGEFRLCNTICEPTSERQNALKRMVDQVDLVLAIGGQKSSNTARLADVGNKMGVTSYHIERPEDIRDEWLAAVGDGNVGVTAGASTPDDVISDVVNYLAARGFAPPDGGIRPVDPDYVPAY</sequence>
<feature type="binding site" evidence="5">
    <location>
        <position position="263"/>
    </location>
    <ligand>
        <name>(2E)-4-hydroxy-3-methylbut-2-enyl diphosphate</name>
        <dbReference type="ChEBI" id="CHEBI:128753"/>
    </ligand>
</feature>
<comment type="pathway">
    <text evidence="5">Isoprenoid biosynthesis; isopentenyl diphosphate biosynthesis via DXP pathway; isopentenyl diphosphate from 1-deoxy-D-xylulose 5-phosphate: step 6/6.</text>
</comment>
<keyword evidence="4 5" id="KW-0411">Iron-sulfur</keyword>
<evidence type="ECO:0000313" key="7">
    <source>
        <dbReference type="EMBL" id="CAA9581815.1"/>
    </source>
</evidence>
<feature type="binding site" evidence="5">
    <location>
        <position position="264"/>
    </location>
    <ligand>
        <name>(2E)-4-hydroxy-3-methylbut-2-enyl diphosphate</name>
        <dbReference type="ChEBI" id="CHEBI:128753"/>
    </ligand>
</feature>
<feature type="binding site" evidence="5">
    <location>
        <position position="262"/>
    </location>
    <ligand>
        <name>(2E)-4-hydroxy-3-methylbut-2-enyl diphosphate</name>
        <dbReference type="ChEBI" id="CHEBI:128753"/>
    </ligand>
</feature>
<dbReference type="EC" id="1.17.7.4" evidence="5"/>
<keyword evidence="5 7" id="KW-0560">Oxidoreductase</keyword>
<dbReference type="GO" id="GO:0051539">
    <property type="term" value="F:4 iron, 4 sulfur cluster binding"/>
    <property type="evidence" value="ECO:0007669"/>
    <property type="project" value="UniProtKB-UniRule"/>
</dbReference>
<accession>A0A6J4VK88</accession>
<dbReference type="EMBL" id="CADCWJ010000759">
    <property type="protein sequence ID" value="CAA9581815.1"/>
    <property type="molecule type" value="Genomic_DNA"/>
</dbReference>
<dbReference type="HAMAP" id="MF_00191">
    <property type="entry name" value="IspH"/>
    <property type="match status" value="1"/>
</dbReference>
<feature type="active site" description="Proton donor" evidence="5">
    <location>
        <position position="154"/>
    </location>
</feature>
<feature type="binding site" evidence="5">
    <location>
        <position position="124"/>
    </location>
    <ligand>
        <name>[4Fe-4S] cluster</name>
        <dbReference type="ChEBI" id="CHEBI:49883"/>
    </ligand>
</feature>
<protein>
    <recommendedName>
        <fullName evidence="5">4-hydroxy-3-methylbut-2-enyl diphosphate reductase</fullName>
        <shortName evidence="5">HMBPP reductase</shortName>
        <ecNumber evidence="5">1.17.7.4</ecNumber>
    </recommendedName>
</protein>
<dbReference type="Pfam" id="PF02401">
    <property type="entry name" value="LYTB"/>
    <property type="match status" value="1"/>
</dbReference>
<dbReference type="PANTHER" id="PTHR30426:SF0">
    <property type="entry name" value="4-HYDROXY-3-METHYLBUT-2-ENYL DIPHOSPHATE REDUCTASE"/>
    <property type="match status" value="1"/>
</dbReference>
<feature type="binding site" evidence="5">
    <location>
        <position position="264"/>
    </location>
    <ligand>
        <name>isopentenyl diphosphate</name>
        <dbReference type="ChEBI" id="CHEBI:128769"/>
    </ligand>
</feature>
<feature type="binding site" evidence="5">
    <location>
        <position position="102"/>
    </location>
    <ligand>
        <name>isopentenyl diphosphate</name>
        <dbReference type="ChEBI" id="CHEBI:128769"/>
    </ligand>
</feature>
<evidence type="ECO:0000256" key="5">
    <source>
        <dbReference type="HAMAP-Rule" id="MF_00191"/>
    </source>
</evidence>
<dbReference type="GO" id="GO:0016114">
    <property type="term" value="P:terpenoid biosynthetic process"/>
    <property type="evidence" value="ECO:0007669"/>
    <property type="project" value="UniProtKB-UniRule"/>
</dbReference>
<feature type="binding site" evidence="5">
    <location>
        <position position="308"/>
    </location>
    <ligand>
        <name>(2E)-4-hydroxy-3-methylbut-2-enyl diphosphate</name>
        <dbReference type="ChEBI" id="CHEBI:128753"/>
    </ligand>
</feature>
<dbReference type="AlphaFoldDB" id="A0A6J4VK88"/>
<keyword evidence="5" id="KW-0414">Isoprene biosynthesis</keyword>
<evidence type="ECO:0000256" key="6">
    <source>
        <dbReference type="SAM" id="MobiDB-lite"/>
    </source>
</evidence>
<organism evidence="7">
    <name type="scientific">uncultured Thermomicrobiales bacterium</name>
    <dbReference type="NCBI Taxonomy" id="1645740"/>
    <lineage>
        <taxon>Bacteria</taxon>
        <taxon>Pseudomonadati</taxon>
        <taxon>Thermomicrobiota</taxon>
        <taxon>Thermomicrobia</taxon>
        <taxon>Thermomicrobiales</taxon>
        <taxon>environmental samples</taxon>
    </lineage>
</organism>
<dbReference type="UniPathway" id="UPA00059">
    <property type="reaction ID" value="UER00105"/>
</dbReference>
<feature type="binding site" evidence="5">
    <location>
        <position position="263"/>
    </location>
    <ligand>
        <name>dimethylallyl diphosphate</name>
        <dbReference type="ChEBI" id="CHEBI:57623"/>
    </ligand>
</feature>
<dbReference type="NCBIfam" id="TIGR00216">
    <property type="entry name" value="ispH_lytB"/>
    <property type="match status" value="1"/>
</dbReference>
<feature type="binding site" evidence="5">
    <location>
        <position position="262"/>
    </location>
    <ligand>
        <name>dimethylallyl diphosphate</name>
        <dbReference type="ChEBI" id="CHEBI:57623"/>
    </ligand>
</feature>
<dbReference type="InterPro" id="IPR003451">
    <property type="entry name" value="LytB/IspH"/>
</dbReference>
<feature type="binding site" evidence="5">
    <location>
        <position position="152"/>
    </location>
    <ligand>
        <name>(2E)-4-hydroxy-3-methylbut-2-enyl diphosphate</name>
        <dbReference type="ChEBI" id="CHEBI:128753"/>
    </ligand>
</feature>
<dbReference type="PANTHER" id="PTHR30426">
    <property type="entry name" value="4-HYDROXY-3-METHYLBUT-2-ENYL DIPHOSPHATE REDUCTASE"/>
    <property type="match status" value="1"/>
</dbReference>
<evidence type="ECO:0000256" key="1">
    <source>
        <dbReference type="ARBA" id="ARBA00022485"/>
    </source>
</evidence>
<comment type="pathway">
    <text evidence="5">Isoprenoid biosynthesis; dimethylallyl diphosphate biosynthesis; dimethylallyl diphosphate from (2E)-4-hydroxy-3-methylbutenyl diphosphate: step 1/1.</text>
</comment>
<evidence type="ECO:0000256" key="3">
    <source>
        <dbReference type="ARBA" id="ARBA00023004"/>
    </source>
</evidence>
<feature type="binding site" evidence="5">
    <location>
        <position position="39"/>
    </location>
    <ligand>
        <name>[4Fe-4S] cluster</name>
        <dbReference type="ChEBI" id="CHEBI:49883"/>
    </ligand>
</feature>
<evidence type="ECO:0000256" key="4">
    <source>
        <dbReference type="ARBA" id="ARBA00023014"/>
    </source>
</evidence>
<comment type="catalytic activity">
    <reaction evidence="5">
        <text>dimethylallyl diphosphate + 2 oxidized [2Fe-2S]-[ferredoxin] + H2O = (2E)-4-hydroxy-3-methylbut-2-enyl diphosphate + 2 reduced [2Fe-2S]-[ferredoxin] + 2 H(+)</text>
        <dbReference type="Rhea" id="RHEA:24825"/>
        <dbReference type="Rhea" id="RHEA-COMP:10000"/>
        <dbReference type="Rhea" id="RHEA-COMP:10001"/>
        <dbReference type="ChEBI" id="CHEBI:15377"/>
        <dbReference type="ChEBI" id="CHEBI:15378"/>
        <dbReference type="ChEBI" id="CHEBI:33737"/>
        <dbReference type="ChEBI" id="CHEBI:33738"/>
        <dbReference type="ChEBI" id="CHEBI:57623"/>
        <dbReference type="ChEBI" id="CHEBI:128753"/>
        <dbReference type="EC" id="1.17.7.4"/>
    </reaction>
</comment>
<proteinExistence type="inferred from homology"/>
<keyword evidence="1 5" id="KW-0004">4Fe-4S</keyword>
<feature type="binding site" evidence="5">
    <location>
        <position position="102"/>
    </location>
    <ligand>
        <name>dimethylallyl diphosphate</name>
        <dbReference type="ChEBI" id="CHEBI:57623"/>
    </ligand>
</feature>
<feature type="binding site" evidence="5">
    <location>
        <position position="152"/>
    </location>
    <ligand>
        <name>isopentenyl diphosphate</name>
        <dbReference type="ChEBI" id="CHEBI:128769"/>
    </ligand>
</feature>
<dbReference type="UniPathway" id="UPA00056">
    <property type="reaction ID" value="UER00097"/>
</dbReference>
<dbReference type="Gene3D" id="3.40.1010.20">
    <property type="entry name" value="4-hydroxy-3-methylbut-2-enyl diphosphate reductase, catalytic domain"/>
    <property type="match status" value="2"/>
</dbReference>
<dbReference type="GO" id="GO:0051745">
    <property type="term" value="F:4-hydroxy-3-methylbut-2-enyl diphosphate reductase activity"/>
    <property type="evidence" value="ECO:0007669"/>
    <property type="project" value="UniProtKB-UniRule"/>
</dbReference>
<dbReference type="GO" id="GO:0046872">
    <property type="term" value="F:metal ion binding"/>
    <property type="evidence" value="ECO:0007669"/>
    <property type="project" value="UniProtKB-KW"/>
</dbReference>
<comment type="catalytic activity">
    <reaction evidence="5">
        <text>isopentenyl diphosphate + 2 oxidized [2Fe-2S]-[ferredoxin] + H2O = (2E)-4-hydroxy-3-methylbut-2-enyl diphosphate + 2 reduced [2Fe-2S]-[ferredoxin] + 2 H(+)</text>
        <dbReference type="Rhea" id="RHEA:24488"/>
        <dbReference type="Rhea" id="RHEA-COMP:10000"/>
        <dbReference type="Rhea" id="RHEA-COMP:10001"/>
        <dbReference type="ChEBI" id="CHEBI:15377"/>
        <dbReference type="ChEBI" id="CHEBI:15378"/>
        <dbReference type="ChEBI" id="CHEBI:33737"/>
        <dbReference type="ChEBI" id="CHEBI:33738"/>
        <dbReference type="ChEBI" id="CHEBI:128753"/>
        <dbReference type="ChEBI" id="CHEBI:128769"/>
        <dbReference type="EC" id="1.17.7.4"/>
    </reaction>
</comment>
<name>A0A6J4VK88_9BACT</name>
<keyword evidence="3 5" id="KW-0408">Iron</keyword>
<evidence type="ECO:0000256" key="2">
    <source>
        <dbReference type="ARBA" id="ARBA00022723"/>
    </source>
</evidence>
<feature type="binding site" evidence="5">
    <location>
        <position position="67"/>
    </location>
    <ligand>
        <name>dimethylallyl diphosphate</name>
        <dbReference type="ChEBI" id="CHEBI:57623"/>
    </ligand>
</feature>
<gene>
    <name evidence="5" type="primary">ispH</name>
    <name evidence="7" type="ORF">AVDCRST_MAG87-3458</name>
</gene>
<feature type="binding site" evidence="5">
    <location>
        <position position="264"/>
    </location>
    <ligand>
        <name>dimethylallyl diphosphate</name>
        <dbReference type="ChEBI" id="CHEBI:57623"/>
    </ligand>
</feature>
<comment type="cofactor">
    <cofactor evidence="5">
        <name>[4Fe-4S] cluster</name>
        <dbReference type="ChEBI" id="CHEBI:49883"/>
    </cofactor>
    <text evidence="5">Binds 1 [4Fe-4S] cluster per subunit.</text>
</comment>
<feature type="binding site" evidence="5">
    <location>
        <position position="308"/>
    </location>
    <ligand>
        <name>dimethylallyl diphosphate</name>
        <dbReference type="ChEBI" id="CHEBI:57623"/>
    </ligand>
</feature>
<feature type="binding site" evidence="5">
    <location>
        <position position="67"/>
    </location>
    <ligand>
        <name>(2E)-4-hydroxy-3-methylbut-2-enyl diphosphate</name>
        <dbReference type="ChEBI" id="CHEBI:128753"/>
    </ligand>
</feature>
<comment type="function">
    <text evidence="5">Catalyzes the conversion of 1-hydroxy-2-methyl-2-(E)-butenyl 4-diphosphate (HMBPP) into a mixture of isopentenyl diphosphate (IPP) and dimethylallyl diphosphate (DMAPP). Acts in the terminal step of the DOXP/MEP pathway for isoprenoid precursor biosynthesis.</text>
</comment>
<feature type="binding site" evidence="5">
    <location>
        <position position="234"/>
    </location>
    <ligand>
        <name>[4Fe-4S] cluster</name>
        <dbReference type="ChEBI" id="CHEBI:49883"/>
    </ligand>
</feature>
<feature type="binding site" evidence="5">
    <location>
        <position position="263"/>
    </location>
    <ligand>
        <name>isopentenyl diphosphate</name>
        <dbReference type="ChEBI" id="CHEBI:128769"/>
    </ligand>
</feature>
<feature type="binding site" evidence="5">
    <location>
        <position position="202"/>
    </location>
    <ligand>
        <name>(2E)-4-hydroxy-3-methylbut-2-enyl diphosphate</name>
        <dbReference type="ChEBI" id="CHEBI:128753"/>
    </ligand>
</feature>